<keyword evidence="5" id="KW-0812">Transmembrane</keyword>
<protein>
    <submittedName>
        <fullName evidence="7">Predicted protein</fullName>
    </submittedName>
</protein>
<dbReference type="GO" id="GO:0016279">
    <property type="term" value="F:protein-lysine N-methyltransferase activity"/>
    <property type="evidence" value="ECO:0007669"/>
    <property type="project" value="InterPro"/>
</dbReference>
<sequence>MPPGGADYLGPISATPMKMVTEMLAFAGPLSSSDVVYDLGCNDGRVLVEAARAHGCAGVGVEIDARAVAKARQMAKDAGVDALVKIVRGNAVKAAIRDATVVFVYLLPAGNRKIARKLMRELAPGAIVMTYVFKLPEAWWGPWLVASEAAASTRARAAGGVDASAYNKLFKYVVPETKPAWCREGEEEGEEGEEEARRGWAGRIRTRIKILVARLVPIRPRSRGERRFLRTFFSRAAAAGVVAAAAVAAIRPARR</sequence>
<keyword evidence="3" id="KW-0808">Transferase</keyword>
<dbReference type="GeneID" id="9687668"/>
<keyword evidence="4" id="KW-0949">S-adenosyl-L-methionine</keyword>
<dbReference type="AlphaFoldDB" id="C1N247"/>
<accession>C1N247</accession>
<dbReference type="Pfam" id="PF13649">
    <property type="entry name" value="Methyltransf_25"/>
    <property type="match status" value="1"/>
</dbReference>
<dbReference type="SUPFAM" id="SSF53335">
    <property type="entry name" value="S-adenosyl-L-methionine-dependent methyltransferases"/>
    <property type="match status" value="1"/>
</dbReference>
<evidence type="ECO:0000256" key="2">
    <source>
        <dbReference type="ARBA" id="ARBA00022603"/>
    </source>
</evidence>
<dbReference type="OMA" id="RPEWCES"/>
<keyword evidence="8" id="KW-1185">Reference proteome</keyword>
<dbReference type="eggNOG" id="ENOG502S237">
    <property type="taxonomic scope" value="Eukaryota"/>
</dbReference>
<dbReference type="Proteomes" id="UP000001876">
    <property type="component" value="Unassembled WGS sequence"/>
</dbReference>
<evidence type="ECO:0000259" key="6">
    <source>
        <dbReference type="Pfam" id="PF13649"/>
    </source>
</evidence>
<dbReference type="KEGG" id="mpp:MICPUCDRAFT_51846"/>
<gene>
    <name evidence="7" type="ORF">MICPUCDRAFT_51846</name>
</gene>
<reference evidence="7 8" key="1">
    <citation type="journal article" date="2009" name="Science">
        <title>Green evolution and dynamic adaptations revealed by genomes of the marine picoeukaryotes Micromonas.</title>
        <authorList>
            <person name="Worden A.Z."/>
            <person name="Lee J.H."/>
            <person name="Mock T."/>
            <person name="Rouze P."/>
            <person name="Simmons M.P."/>
            <person name="Aerts A.L."/>
            <person name="Allen A.E."/>
            <person name="Cuvelier M.L."/>
            <person name="Derelle E."/>
            <person name="Everett M.V."/>
            <person name="Foulon E."/>
            <person name="Grimwood J."/>
            <person name="Gundlach H."/>
            <person name="Henrissat B."/>
            <person name="Napoli C."/>
            <person name="McDonald S.M."/>
            <person name="Parker M.S."/>
            <person name="Rombauts S."/>
            <person name="Salamov A."/>
            <person name="Von Dassow P."/>
            <person name="Badger J.H."/>
            <person name="Coutinho P.M."/>
            <person name="Demir E."/>
            <person name="Dubchak I."/>
            <person name="Gentemann C."/>
            <person name="Eikrem W."/>
            <person name="Gready J.E."/>
            <person name="John U."/>
            <person name="Lanier W."/>
            <person name="Lindquist E.A."/>
            <person name="Lucas S."/>
            <person name="Mayer K.F."/>
            <person name="Moreau H."/>
            <person name="Not F."/>
            <person name="Otillar R."/>
            <person name="Panaud O."/>
            <person name="Pangilinan J."/>
            <person name="Paulsen I."/>
            <person name="Piegu B."/>
            <person name="Poliakov A."/>
            <person name="Robbens S."/>
            <person name="Schmutz J."/>
            <person name="Toulza E."/>
            <person name="Wyss T."/>
            <person name="Zelensky A."/>
            <person name="Zhou K."/>
            <person name="Armbrust E.V."/>
            <person name="Bhattacharya D."/>
            <person name="Goodenough U.W."/>
            <person name="Van de Peer Y."/>
            <person name="Grigoriev I.V."/>
        </authorList>
    </citation>
    <scope>NUCLEOTIDE SEQUENCE [LARGE SCALE GENOMIC DNA]</scope>
    <source>
        <strain evidence="7 8">CCMP1545</strain>
    </source>
</reference>
<dbReference type="RefSeq" id="XP_003062027.1">
    <property type="nucleotide sequence ID" value="XM_003061981.1"/>
</dbReference>
<dbReference type="InterPro" id="IPR041698">
    <property type="entry name" value="Methyltransf_25"/>
</dbReference>
<evidence type="ECO:0000256" key="5">
    <source>
        <dbReference type="SAM" id="Phobius"/>
    </source>
</evidence>
<dbReference type="CDD" id="cd02440">
    <property type="entry name" value="AdoMet_MTases"/>
    <property type="match status" value="1"/>
</dbReference>
<organism evidence="8">
    <name type="scientific">Micromonas pusilla (strain CCMP1545)</name>
    <name type="common">Picoplanktonic green alga</name>
    <dbReference type="NCBI Taxonomy" id="564608"/>
    <lineage>
        <taxon>Eukaryota</taxon>
        <taxon>Viridiplantae</taxon>
        <taxon>Chlorophyta</taxon>
        <taxon>Mamiellophyceae</taxon>
        <taxon>Mamiellales</taxon>
        <taxon>Mamiellaceae</taxon>
        <taxon>Micromonas</taxon>
    </lineage>
</organism>
<dbReference type="PANTHER" id="PTHR13610">
    <property type="entry name" value="METHYLTRANSFERASE DOMAIN-CONTAINING PROTEIN"/>
    <property type="match status" value="1"/>
</dbReference>
<keyword evidence="2" id="KW-0489">Methyltransferase</keyword>
<dbReference type="OrthoDB" id="66144at2759"/>
<evidence type="ECO:0000256" key="1">
    <source>
        <dbReference type="ARBA" id="ARBA00010633"/>
    </source>
</evidence>
<feature type="transmembrane region" description="Helical" evidence="5">
    <location>
        <begin position="232"/>
        <end position="250"/>
    </location>
</feature>
<dbReference type="GO" id="GO:1905706">
    <property type="term" value="P:regulation of mitochondrial ATP synthesis coupled proton transport"/>
    <property type="evidence" value="ECO:0007669"/>
    <property type="project" value="TreeGrafter"/>
</dbReference>
<evidence type="ECO:0000256" key="3">
    <source>
        <dbReference type="ARBA" id="ARBA00022679"/>
    </source>
</evidence>
<proteinExistence type="inferred from homology"/>
<keyword evidence="5" id="KW-0472">Membrane</keyword>
<feature type="domain" description="Methyltransferase" evidence="6">
    <location>
        <begin position="36"/>
        <end position="122"/>
    </location>
</feature>
<dbReference type="InterPro" id="IPR029063">
    <property type="entry name" value="SAM-dependent_MTases_sf"/>
</dbReference>
<evidence type="ECO:0000313" key="8">
    <source>
        <dbReference type="Proteomes" id="UP000001876"/>
    </source>
</evidence>
<dbReference type="EMBL" id="GG663745">
    <property type="protein sequence ID" value="EEH53739.1"/>
    <property type="molecule type" value="Genomic_DNA"/>
</dbReference>
<dbReference type="STRING" id="564608.C1N247"/>
<evidence type="ECO:0000256" key="4">
    <source>
        <dbReference type="ARBA" id="ARBA00022691"/>
    </source>
</evidence>
<name>C1N247_MICPC</name>
<evidence type="ECO:0000313" key="7">
    <source>
        <dbReference type="EMBL" id="EEH53739.1"/>
    </source>
</evidence>
<dbReference type="PANTHER" id="PTHR13610:SF11">
    <property type="entry name" value="METHYLTRANSFERASE DOMAIN-CONTAINING PROTEIN"/>
    <property type="match status" value="1"/>
</dbReference>
<dbReference type="GO" id="GO:0005739">
    <property type="term" value="C:mitochondrion"/>
    <property type="evidence" value="ECO:0007669"/>
    <property type="project" value="TreeGrafter"/>
</dbReference>
<dbReference type="GO" id="GO:0032259">
    <property type="term" value="P:methylation"/>
    <property type="evidence" value="ECO:0007669"/>
    <property type="project" value="UniProtKB-KW"/>
</dbReference>
<dbReference type="Gene3D" id="3.40.50.150">
    <property type="entry name" value="Vaccinia Virus protein VP39"/>
    <property type="match status" value="1"/>
</dbReference>
<dbReference type="InterPro" id="IPR026170">
    <property type="entry name" value="FAM173A/B"/>
</dbReference>
<comment type="similarity">
    <text evidence="1">Belongs to the ANT/ATPSC lysine N-methyltransferase family.</text>
</comment>
<keyword evidence="5" id="KW-1133">Transmembrane helix</keyword>